<evidence type="ECO:0000313" key="3">
    <source>
        <dbReference type="EMBL" id="KAK3322198.1"/>
    </source>
</evidence>
<protein>
    <submittedName>
        <fullName evidence="3">Uncharacterized protein</fullName>
    </submittedName>
</protein>
<keyword evidence="2" id="KW-0812">Transmembrane</keyword>
<dbReference type="AlphaFoldDB" id="A0AAE0IBP5"/>
<gene>
    <name evidence="3" type="ORF">B0H66DRAFT_194388</name>
</gene>
<evidence type="ECO:0000313" key="4">
    <source>
        <dbReference type="Proteomes" id="UP001283341"/>
    </source>
</evidence>
<accession>A0AAE0IBP5</accession>
<comment type="caution">
    <text evidence="3">The sequence shown here is derived from an EMBL/GenBank/DDBJ whole genome shotgun (WGS) entry which is preliminary data.</text>
</comment>
<keyword evidence="2" id="KW-0472">Membrane</keyword>
<reference evidence="3" key="1">
    <citation type="journal article" date="2023" name="Mol. Phylogenet. Evol.">
        <title>Genome-scale phylogeny and comparative genomics of the fungal order Sordariales.</title>
        <authorList>
            <person name="Hensen N."/>
            <person name="Bonometti L."/>
            <person name="Westerberg I."/>
            <person name="Brannstrom I.O."/>
            <person name="Guillou S."/>
            <person name="Cros-Aarteil S."/>
            <person name="Calhoun S."/>
            <person name="Haridas S."/>
            <person name="Kuo A."/>
            <person name="Mondo S."/>
            <person name="Pangilinan J."/>
            <person name="Riley R."/>
            <person name="LaButti K."/>
            <person name="Andreopoulos B."/>
            <person name="Lipzen A."/>
            <person name="Chen C."/>
            <person name="Yan M."/>
            <person name="Daum C."/>
            <person name="Ng V."/>
            <person name="Clum A."/>
            <person name="Steindorff A."/>
            <person name="Ohm R.A."/>
            <person name="Martin F."/>
            <person name="Silar P."/>
            <person name="Natvig D.O."/>
            <person name="Lalanne C."/>
            <person name="Gautier V."/>
            <person name="Ament-Velasquez S.L."/>
            <person name="Kruys A."/>
            <person name="Hutchinson M.I."/>
            <person name="Powell A.J."/>
            <person name="Barry K."/>
            <person name="Miller A.N."/>
            <person name="Grigoriev I.V."/>
            <person name="Debuchy R."/>
            <person name="Gladieux P."/>
            <person name="Hiltunen Thoren M."/>
            <person name="Johannesson H."/>
        </authorList>
    </citation>
    <scope>NUCLEOTIDE SEQUENCE</scope>
    <source>
        <strain evidence="3">CBS 118394</strain>
    </source>
</reference>
<keyword evidence="4" id="KW-1185">Reference proteome</keyword>
<proteinExistence type="predicted"/>
<evidence type="ECO:0000256" key="2">
    <source>
        <dbReference type="SAM" id="Phobius"/>
    </source>
</evidence>
<organism evidence="3 4">
    <name type="scientific">Apodospora peruviana</name>
    <dbReference type="NCBI Taxonomy" id="516989"/>
    <lineage>
        <taxon>Eukaryota</taxon>
        <taxon>Fungi</taxon>
        <taxon>Dikarya</taxon>
        <taxon>Ascomycota</taxon>
        <taxon>Pezizomycotina</taxon>
        <taxon>Sordariomycetes</taxon>
        <taxon>Sordariomycetidae</taxon>
        <taxon>Sordariales</taxon>
        <taxon>Lasiosphaeriaceae</taxon>
        <taxon>Apodospora</taxon>
    </lineage>
</organism>
<name>A0AAE0IBP5_9PEZI</name>
<feature type="region of interest" description="Disordered" evidence="1">
    <location>
        <begin position="175"/>
        <end position="198"/>
    </location>
</feature>
<feature type="transmembrane region" description="Helical" evidence="2">
    <location>
        <begin position="108"/>
        <end position="126"/>
    </location>
</feature>
<sequence>MLIDSVEVSGRDAATGVFNLNCIEVQSVDNPTGVLKRDGRHIGHWGVWSQRVLVPPPQRATSPGLTKGHTHTTISLHACSTPENPMRSFTEQRRPDIHFLDLLSHRTILLLLFFPTVACVVIGYTPRTACRFSVPLSLHLTDNLLSPLPSFYILDRASGASSSFVDFHHPQSTKTATGIQTINASAPPDSRPIDKRKSPVFRLATVS</sequence>
<dbReference type="EMBL" id="JAUEDM010000003">
    <property type="protein sequence ID" value="KAK3322198.1"/>
    <property type="molecule type" value="Genomic_DNA"/>
</dbReference>
<dbReference type="Proteomes" id="UP001283341">
    <property type="component" value="Unassembled WGS sequence"/>
</dbReference>
<reference evidence="3" key="2">
    <citation type="submission" date="2023-06" db="EMBL/GenBank/DDBJ databases">
        <authorList>
            <consortium name="Lawrence Berkeley National Laboratory"/>
            <person name="Haridas S."/>
            <person name="Hensen N."/>
            <person name="Bonometti L."/>
            <person name="Westerberg I."/>
            <person name="Brannstrom I.O."/>
            <person name="Guillou S."/>
            <person name="Cros-Aarteil S."/>
            <person name="Calhoun S."/>
            <person name="Kuo A."/>
            <person name="Mondo S."/>
            <person name="Pangilinan J."/>
            <person name="Riley R."/>
            <person name="Labutti K."/>
            <person name="Andreopoulos B."/>
            <person name="Lipzen A."/>
            <person name="Chen C."/>
            <person name="Yanf M."/>
            <person name="Daum C."/>
            <person name="Ng V."/>
            <person name="Clum A."/>
            <person name="Steindorff A."/>
            <person name="Ohm R."/>
            <person name="Martin F."/>
            <person name="Silar P."/>
            <person name="Natvig D."/>
            <person name="Lalanne C."/>
            <person name="Gautier V."/>
            <person name="Ament-Velasquez S.L."/>
            <person name="Kruys A."/>
            <person name="Hutchinson M.I."/>
            <person name="Powell A.J."/>
            <person name="Barry K."/>
            <person name="Miller A.N."/>
            <person name="Grigoriev I.V."/>
            <person name="Debuchy R."/>
            <person name="Gladieux P."/>
            <person name="Thoren M.H."/>
            <person name="Johannesson H."/>
        </authorList>
    </citation>
    <scope>NUCLEOTIDE SEQUENCE</scope>
    <source>
        <strain evidence="3">CBS 118394</strain>
    </source>
</reference>
<keyword evidence="2" id="KW-1133">Transmembrane helix</keyword>
<evidence type="ECO:0000256" key="1">
    <source>
        <dbReference type="SAM" id="MobiDB-lite"/>
    </source>
</evidence>
<feature type="compositionally biased region" description="Polar residues" evidence="1">
    <location>
        <begin position="175"/>
        <end position="184"/>
    </location>
</feature>